<dbReference type="AlphaFoldDB" id="A0A0H2R526"/>
<dbReference type="InParanoid" id="A0A0H2R526"/>
<name>A0A0H2R526_9AGAM</name>
<sequence>MITDLARAFIKTQIETKALKLQRLRAEQFAMASLRKTIYNPNPEAWRVNHPTPAKALESWVEAEKPYNDKYERWRGDEYNYGRFGPDNYANYRPAGDNKVPSAYPIGPPVIPAKPQGLFVNKALVHPPPFDPPAYPYRDLPLPAEKSVHVDRGDVREIFDVFARMLLR</sequence>
<evidence type="ECO:0000313" key="1">
    <source>
        <dbReference type="EMBL" id="KLO04583.1"/>
    </source>
</evidence>
<dbReference type="EMBL" id="KQ086494">
    <property type="protein sequence ID" value="KLO04583.1"/>
    <property type="molecule type" value="Genomic_DNA"/>
</dbReference>
<evidence type="ECO:0000313" key="2">
    <source>
        <dbReference type="Proteomes" id="UP000053477"/>
    </source>
</evidence>
<keyword evidence="2" id="KW-1185">Reference proteome</keyword>
<organism evidence="1 2">
    <name type="scientific">Schizopora paradoxa</name>
    <dbReference type="NCBI Taxonomy" id="27342"/>
    <lineage>
        <taxon>Eukaryota</taxon>
        <taxon>Fungi</taxon>
        <taxon>Dikarya</taxon>
        <taxon>Basidiomycota</taxon>
        <taxon>Agaricomycotina</taxon>
        <taxon>Agaricomycetes</taxon>
        <taxon>Hymenochaetales</taxon>
        <taxon>Schizoporaceae</taxon>
        <taxon>Schizopora</taxon>
    </lineage>
</organism>
<accession>A0A0H2R526</accession>
<reference evidence="1 2" key="1">
    <citation type="submission" date="2015-04" db="EMBL/GenBank/DDBJ databases">
        <title>Complete genome sequence of Schizopora paradoxa KUC8140, a cosmopolitan wood degrader in East Asia.</title>
        <authorList>
            <consortium name="DOE Joint Genome Institute"/>
            <person name="Min B."/>
            <person name="Park H."/>
            <person name="Jang Y."/>
            <person name="Kim J.-J."/>
            <person name="Kim K.H."/>
            <person name="Pangilinan J."/>
            <person name="Lipzen A."/>
            <person name="Riley R."/>
            <person name="Grigoriev I.V."/>
            <person name="Spatafora J.W."/>
            <person name="Choi I.-G."/>
        </authorList>
    </citation>
    <scope>NUCLEOTIDE SEQUENCE [LARGE SCALE GENOMIC DNA]</scope>
    <source>
        <strain evidence="1 2">KUC8140</strain>
    </source>
</reference>
<dbReference type="Proteomes" id="UP000053477">
    <property type="component" value="Unassembled WGS sequence"/>
</dbReference>
<gene>
    <name evidence="1" type="ORF">SCHPADRAFT_947601</name>
</gene>
<protein>
    <submittedName>
        <fullName evidence="1">Uncharacterized protein</fullName>
    </submittedName>
</protein>
<proteinExistence type="predicted"/>